<dbReference type="AlphaFoldDB" id="A0AAV3TY83"/>
<dbReference type="Pfam" id="PF14316">
    <property type="entry name" value="DUF4381"/>
    <property type="match status" value="1"/>
</dbReference>
<reference evidence="3" key="1">
    <citation type="journal article" date="2019" name="Int. J. Syst. Evol. Microbiol.">
        <title>The Global Catalogue of Microorganisms (GCM) 10K type strain sequencing project: providing services to taxonomists for standard genome sequencing and annotation.</title>
        <authorList>
            <consortium name="The Broad Institute Genomics Platform"/>
            <consortium name="The Broad Institute Genome Sequencing Center for Infectious Disease"/>
            <person name="Wu L."/>
            <person name="Ma J."/>
        </authorList>
    </citation>
    <scope>NUCLEOTIDE SEQUENCE [LARGE SCALE GENOMIC DNA]</scope>
    <source>
        <strain evidence="3">JCM 19134</strain>
    </source>
</reference>
<evidence type="ECO:0000313" key="3">
    <source>
        <dbReference type="Proteomes" id="UP001409585"/>
    </source>
</evidence>
<gene>
    <name evidence="2" type="ORF">GCM10025791_05300</name>
</gene>
<evidence type="ECO:0000313" key="2">
    <source>
        <dbReference type="EMBL" id="GAA4931921.1"/>
    </source>
</evidence>
<organism evidence="2 3">
    <name type="scientific">Halioxenophilus aromaticivorans</name>
    <dbReference type="NCBI Taxonomy" id="1306992"/>
    <lineage>
        <taxon>Bacteria</taxon>
        <taxon>Pseudomonadati</taxon>
        <taxon>Pseudomonadota</taxon>
        <taxon>Gammaproteobacteria</taxon>
        <taxon>Alteromonadales</taxon>
        <taxon>Alteromonadaceae</taxon>
        <taxon>Halioxenophilus</taxon>
    </lineage>
</organism>
<accession>A0AAV3TY83</accession>
<proteinExistence type="predicted"/>
<keyword evidence="1" id="KW-0812">Transmembrane</keyword>
<keyword evidence="1" id="KW-0472">Membrane</keyword>
<sequence>MAAQNTPAPAQDATPAPPIAELRDIILPETLHSYWLAPGWIIIIAVVLLAAAGAALLWYRRNKLNQYRRQAVALIEDWLKHQNPNASVTASQLAELSALLKRVALHSGERAEIARLYGSHWAEFLRAKAPGAISDDNLTLLSEGEYQASIRTETNCQQLAQQCQRWVQEHRAGRPYEVTHATV</sequence>
<dbReference type="RefSeq" id="WP_345416626.1">
    <property type="nucleotide sequence ID" value="NZ_AP031496.1"/>
</dbReference>
<keyword evidence="1" id="KW-1133">Transmembrane helix</keyword>
<comment type="caution">
    <text evidence="2">The sequence shown here is derived from an EMBL/GenBank/DDBJ whole genome shotgun (WGS) entry which is preliminary data.</text>
</comment>
<dbReference type="InterPro" id="IPR025489">
    <property type="entry name" value="DUF4381"/>
</dbReference>
<feature type="transmembrane region" description="Helical" evidence="1">
    <location>
        <begin position="37"/>
        <end position="59"/>
    </location>
</feature>
<protein>
    <submittedName>
        <fullName evidence="2">DUF4381 domain-containing protein</fullName>
    </submittedName>
</protein>
<keyword evidence="3" id="KW-1185">Reference proteome</keyword>
<dbReference type="Proteomes" id="UP001409585">
    <property type="component" value="Unassembled WGS sequence"/>
</dbReference>
<name>A0AAV3TY83_9ALTE</name>
<evidence type="ECO:0000256" key="1">
    <source>
        <dbReference type="SAM" id="Phobius"/>
    </source>
</evidence>
<dbReference type="EMBL" id="BAABLX010000004">
    <property type="protein sequence ID" value="GAA4931921.1"/>
    <property type="molecule type" value="Genomic_DNA"/>
</dbReference>